<name>A0A6J5M0R7_9CAUD</name>
<protein>
    <submittedName>
        <fullName evidence="1">Uncharacterized protein</fullName>
    </submittedName>
</protein>
<dbReference type="EMBL" id="LR796348">
    <property type="protein sequence ID" value="CAB4138676.1"/>
    <property type="molecule type" value="Genomic_DNA"/>
</dbReference>
<reference evidence="1" key="1">
    <citation type="submission" date="2020-04" db="EMBL/GenBank/DDBJ databases">
        <authorList>
            <person name="Chiriac C."/>
            <person name="Salcher M."/>
            <person name="Ghai R."/>
            <person name="Kavagutti S V."/>
        </authorList>
    </citation>
    <scope>NUCLEOTIDE SEQUENCE</scope>
</reference>
<evidence type="ECO:0000313" key="1">
    <source>
        <dbReference type="EMBL" id="CAB4138676.1"/>
    </source>
</evidence>
<proteinExistence type="predicted"/>
<sequence length="211" mass="22799">MSVYTITHGFHFEDVSAVQTLTPSEVQPGDSIVVAGAGAKFNGTFTVISVEEWAYIGKDQEGYLEFDYDVPKLNQVLYAVTGQPDDEAYAALAGTLTFTETITWTTSALVLSWLGIDVATANDTAFVAKCVSASNYWCFRKRREAGYTDAQGTVPSPDVELGATMYAATLYRERGTSGDQYGGFDGMGNLPMPVTLHRIMQLLGCGRAQVA</sequence>
<organism evidence="1">
    <name type="scientific">uncultured Caudovirales phage</name>
    <dbReference type="NCBI Taxonomy" id="2100421"/>
    <lineage>
        <taxon>Viruses</taxon>
        <taxon>Duplodnaviria</taxon>
        <taxon>Heunggongvirae</taxon>
        <taxon>Uroviricota</taxon>
        <taxon>Caudoviricetes</taxon>
        <taxon>Peduoviridae</taxon>
        <taxon>Maltschvirus</taxon>
        <taxon>Maltschvirus maltsch</taxon>
    </lineage>
</organism>
<accession>A0A6J5M0R7</accession>
<gene>
    <name evidence="1" type="ORF">UFOVP335_2</name>
</gene>